<dbReference type="EMBL" id="CAUYUJ010017398">
    <property type="protein sequence ID" value="CAK0874479.1"/>
    <property type="molecule type" value="Genomic_DNA"/>
</dbReference>
<feature type="compositionally biased region" description="Basic and acidic residues" evidence="1">
    <location>
        <begin position="76"/>
        <end position="92"/>
    </location>
</feature>
<evidence type="ECO:0000313" key="2">
    <source>
        <dbReference type="EMBL" id="CAK0874479.1"/>
    </source>
</evidence>
<reference evidence="2" key="1">
    <citation type="submission" date="2023-10" db="EMBL/GenBank/DDBJ databases">
        <authorList>
            <person name="Chen Y."/>
            <person name="Shah S."/>
            <person name="Dougan E. K."/>
            <person name="Thang M."/>
            <person name="Chan C."/>
        </authorList>
    </citation>
    <scope>NUCLEOTIDE SEQUENCE [LARGE SCALE GENOMIC DNA]</scope>
</reference>
<feature type="region of interest" description="Disordered" evidence="1">
    <location>
        <begin position="64"/>
        <end position="112"/>
    </location>
</feature>
<organism evidence="2 3">
    <name type="scientific">Prorocentrum cordatum</name>
    <dbReference type="NCBI Taxonomy" id="2364126"/>
    <lineage>
        <taxon>Eukaryota</taxon>
        <taxon>Sar</taxon>
        <taxon>Alveolata</taxon>
        <taxon>Dinophyceae</taxon>
        <taxon>Prorocentrales</taxon>
        <taxon>Prorocentraceae</taxon>
        <taxon>Prorocentrum</taxon>
    </lineage>
</organism>
<name>A0ABN9VMA4_9DINO</name>
<comment type="caution">
    <text evidence="2">The sequence shown here is derived from an EMBL/GenBank/DDBJ whole genome shotgun (WGS) entry which is preliminary data.</text>
</comment>
<dbReference type="Proteomes" id="UP001189429">
    <property type="component" value="Unassembled WGS sequence"/>
</dbReference>
<gene>
    <name evidence="2" type="ORF">PCOR1329_LOCUS59370</name>
</gene>
<proteinExistence type="predicted"/>
<keyword evidence="3" id="KW-1185">Reference proteome</keyword>
<sequence>MTEHIKRMVAVAFLVASVPVLLLPGKLKTTLDSEPEALTSQEADKLARDLLALGQMVSELQEERAIHGTMSGASSGERRRLGLDREDQKQRGPSEQQGGAANAEPRRLSAAPTTLRRRAVYTRWGSKTCPTGSKLIYSGFMSTSHYSHSGSGYNMLCMHPSPQLPSGHDAANNDGALLYGVEYENTGAIDRHHDYDAACAVCHGRMVQRFSSNGATLSRATIRPRRRRVRTRRTR</sequence>
<evidence type="ECO:0000256" key="1">
    <source>
        <dbReference type="SAM" id="MobiDB-lite"/>
    </source>
</evidence>
<accession>A0ABN9VMA4</accession>
<protein>
    <submittedName>
        <fullName evidence="2">Uncharacterized protein</fullName>
    </submittedName>
</protein>
<evidence type="ECO:0000313" key="3">
    <source>
        <dbReference type="Proteomes" id="UP001189429"/>
    </source>
</evidence>